<dbReference type="Proteomes" id="UP000799538">
    <property type="component" value="Unassembled WGS sequence"/>
</dbReference>
<feature type="region of interest" description="Disordered" evidence="1">
    <location>
        <begin position="243"/>
        <end position="282"/>
    </location>
</feature>
<dbReference type="AlphaFoldDB" id="A0A6A6GB98"/>
<name>A0A6A6GB98_9PEZI</name>
<dbReference type="EMBL" id="ML992507">
    <property type="protein sequence ID" value="KAF2223005.1"/>
    <property type="molecule type" value="Genomic_DNA"/>
</dbReference>
<evidence type="ECO:0000256" key="1">
    <source>
        <dbReference type="SAM" id="MobiDB-lite"/>
    </source>
</evidence>
<evidence type="ECO:0000313" key="2">
    <source>
        <dbReference type="EMBL" id="KAF2223005.1"/>
    </source>
</evidence>
<proteinExistence type="predicted"/>
<protein>
    <submittedName>
        <fullName evidence="2">Uncharacterized protein</fullName>
    </submittedName>
</protein>
<reference evidence="3" key="1">
    <citation type="journal article" date="2020" name="Stud. Mycol.">
        <title>101 Dothideomycetes genomes: A test case for predicting lifestyles and emergence of pathogens.</title>
        <authorList>
            <person name="Haridas S."/>
            <person name="Albert R."/>
            <person name="Binder M."/>
            <person name="Bloem J."/>
            <person name="LaButti K."/>
            <person name="Salamov A."/>
            <person name="Andreopoulos B."/>
            <person name="Baker S."/>
            <person name="Barry K."/>
            <person name="Bills G."/>
            <person name="Bluhm B."/>
            <person name="Cannon C."/>
            <person name="Castanera R."/>
            <person name="Culley D."/>
            <person name="Daum C."/>
            <person name="Ezra D."/>
            <person name="Gonzalez J."/>
            <person name="Henrissat B."/>
            <person name="Kuo A."/>
            <person name="Liang C."/>
            <person name="Lipzen A."/>
            <person name="Lutzoni F."/>
            <person name="Magnuson J."/>
            <person name="Mondo S."/>
            <person name="Nolan M."/>
            <person name="Ohm R."/>
            <person name="Pangilinan J."/>
            <person name="Park H.-J."/>
            <person name="Ramirez L."/>
            <person name="Alfaro M."/>
            <person name="Sun H."/>
            <person name="Tritt A."/>
            <person name="Yoshinaga Y."/>
            <person name="Zwiers L.-H."/>
            <person name="Turgeon B."/>
            <person name="Goodwin S."/>
            <person name="Spatafora J."/>
            <person name="Crous P."/>
            <person name="Grigoriev I."/>
        </authorList>
    </citation>
    <scope>NUCLEOTIDE SEQUENCE [LARGE SCALE GENOMIC DNA]</scope>
    <source>
        <strain evidence="3">CECT 20119</strain>
    </source>
</reference>
<dbReference type="OrthoDB" id="3029470at2759"/>
<evidence type="ECO:0000313" key="3">
    <source>
        <dbReference type="Proteomes" id="UP000799538"/>
    </source>
</evidence>
<gene>
    <name evidence="2" type="ORF">BDZ85DRAFT_282043</name>
</gene>
<sequence>MTRNLPLRLRNASRPTADLRYRPLPRPLTSSRALAAVSHLRVSAQHPPTSNIETGLDYERCAALHNAIVRYAWDTAGFEPALMPETVWWDAEHNLKHRDEAGAMMHPTVQAFLQLALEVPVHPGALPGGRFHYYAETLVYAECIVDGFYSGFQYDNEPLRIVPLYSTDPEITESAIGVIYDQTRHMCFYNEYDPDILWGIEDDEDDTSHLWHPLETVLTLFIELIEREKFVVLHHTVKRAPTGFGPTTLPDGSREWVSNPPAEQPQQDPVSGARRHDETQEPWTVQPFTKQDLALTLDNWNALLDAIESRLPGHAEPAAQEDVAFTETMLTEAGLPKEHFIWQFLSKTRKPRFTHLGPGLRLVSPDELIHPPHRHIGTLSNVENCPILFLIGSDDQQTRDVWNHHLETRIPWGLYFDEVRDRCLFEDGCKLVLPFPVASRDMELRDGRRYKNNEGLFQLGISNPFILSHAPQLAMILGYFTEFVRSGKWQVGVDGVLDGTDWWKIADTEDEDILKDFFPEVGCGRDWV</sequence>
<organism evidence="2 3">
    <name type="scientific">Elsinoe ampelina</name>
    <dbReference type="NCBI Taxonomy" id="302913"/>
    <lineage>
        <taxon>Eukaryota</taxon>
        <taxon>Fungi</taxon>
        <taxon>Dikarya</taxon>
        <taxon>Ascomycota</taxon>
        <taxon>Pezizomycotina</taxon>
        <taxon>Dothideomycetes</taxon>
        <taxon>Dothideomycetidae</taxon>
        <taxon>Myriangiales</taxon>
        <taxon>Elsinoaceae</taxon>
        <taxon>Elsinoe</taxon>
    </lineage>
</organism>
<keyword evidence="3" id="KW-1185">Reference proteome</keyword>
<accession>A0A6A6GB98</accession>